<gene>
    <name evidence="1" type="ORF">MRATA1EN22A_LOCUS22258</name>
</gene>
<organism evidence="1 2">
    <name type="scientific">Rangifer tarandus platyrhynchus</name>
    <name type="common">Svalbard reindeer</name>
    <dbReference type="NCBI Taxonomy" id="3082113"/>
    <lineage>
        <taxon>Eukaryota</taxon>
        <taxon>Metazoa</taxon>
        <taxon>Chordata</taxon>
        <taxon>Craniata</taxon>
        <taxon>Vertebrata</taxon>
        <taxon>Euteleostomi</taxon>
        <taxon>Mammalia</taxon>
        <taxon>Eutheria</taxon>
        <taxon>Laurasiatheria</taxon>
        <taxon>Artiodactyla</taxon>
        <taxon>Ruminantia</taxon>
        <taxon>Pecora</taxon>
        <taxon>Cervidae</taxon>
        <taxon>Odocoileinae</taxon>
        <taxon>Rangifer</taxon>
    </lineage>
</organism>
<reference evidence="1" key="1">
    <citation type="submission" date="2025-03" db="EMBL/GenBank/DDBJ databases">
        <authorList>
            <consortium name="ELIXIR-Norway"/>
            <consortium name="Elixir Norway"/>
        </authorList>
    </citation>
    <scope>NUCLEOTIDE SEQUENCE</scope>
</reference>
<name>A0ACB1MMN0_RANTA</name>
<protein>
    <submittedName>
        <fullName evidence="1">Uncharacterized protein</fullName>
    </submittedName>
</protein>
<proteinExistence type="predicted"/>
<accession>A0ACB1MMN0</accession>
<dbReference type="Proteomes" id="UP001162501">
    <property type="component" value="Chromosome 34"/>
</dbReference>
<sequence length="299" mass="32250">MSAKATFNVDVLSRVTGDRGDMEMWAQEQSVGERERGENGGAVRETLRDPVAQNYISLFIALLANDSGSLLSSIKVLDLLVDLWPLAVDRVCSVASSMRPPLGVPQSTWGGLDKHFMAHGSPGWLRELNSGPLHQTHGAPDLALMQVFTPGLVPPQSAFSQQAPLVGPEPQINVEEMKDSRGLITGAQRILQIKEAKAPSRPRKAHCQLPCQPSQPPTRPLPPGPELHRLLLNIPCPESGSKAFIQGSPRLPLQPPGQGLFDLQEDAANQLCALKDGLTRELSSRKASGPERLPSGSRS</sequence>
<evidence type="ECO:0000313" key="2">
    <source>
        <dbReference type="Proteomes" id="UP001162501"/>
    </source>
</evidence>
<dbReference type="EMBL" id="OZ243562">
    <property type="protein sequence ID" value="CAN0500536.1"/>
    <property type="molecule type" value="Genomic_DNA"/>
</dbReference>
<evidence type="ECO:0000313" key="1">
    <source>
        <dbReference type="EMBL" id="CAN0500536.1"/>
    </source>
</evidence>